<dbReference type="Pfam" id="PF20343">
    <property type="entry name" value="DUF6638"/>
    <property type="match status" value="1"/>
</dbReference>
<dbReference type="AlphaFoldDB" id="A0A6I6IWI1"/>
<sequence length="463" mass="52861">MKRLIKSGLMFGNLIHVASPALVERYNRALKHLTGKQTKLTDFYIDISGYSPEIGHELDDHLYLNHMGVNRQFILLTTAQKDAPLLNAKFSTSRGILRQFIEKNEAALFSLTTRDAVAGELVNSVYDMPDPARLMDIRKITIEADTTNGAIAKAEELDTKVDRFMTEDDAWFDDVLIAEMIGLAEQTGDVLRHPVMLKHMEFEQQNFWTEHFGGIYVFQKQELPGAITCLPRHEVQHIPIDYVIDLSERNRLANFLELNGLVEPIVKARGIDAAAVLKQKMDFILVDALADEGINLRRRAPRDMRRLAREHADRLPDEFHALAALVNWAENKGRWPRITSEDPAYFYTLRAANHADADLVNMLLSQLSPKDFRQLFICHKQLFYALYDGWSDTKKDYVVEYLKTEYQVDKVGAREALFGHEPVMKEDPVKTGPGGPWVAHRGTTDEYEDMIDRVGPWGPVRRG</sequence>
<evidence type="ECO:0000313" key="2">
    <source>
        <dbReference type="Proteomes" id="UP000428330"/>
    </source>
</evidence>
<keyword evidence="2" id="KW-1185">Reference proteome</keyword>
<dbReference type="EMBL" id="CP034348">
    <property type="protein sequence ID" value="QGY00002.1"/>
    <property type="molecule type" value="Genomic_DNA"/>
</dbReference>
<reference evidence="2" key="1">
    <citation type="submission" date="2018-12" db="EMBL/GenBank/DDBJ databases">
        <title>Complete genome sequence of Roseovarius sp. MME-070.</title>
        <authorList>
            <person name="Nam Y.-D."/>
            <person name="Kang J."/>
            <person name="Chung W.-H."/>
            <person name="Park Y.S."/>
        </authorList>
    </citation>
    <scope>NUCLEOTIDE SEQUENCE [LARGE SCALE GENOMIC DNA]</scope>
    <source>
        <strain evidence="2">MME-070</strain>
    </source>
</reference>
<protein>
    <submittedName>
        <fullName evidence="1">Uncharacterized protein</fullName>
    </submittedName>
</protein>
<accession>A0A6I6IWI1</accession>
<dbReference type="KEGG" id="rom:EI983_17685"/>
<dbReference type="InterPro" id="IPR046578">
    <property type="entry name" value="DUF6638"/>
</dbReference>
<evidence type="ECO:0000313" key="1">
    <source>
        <dbReference type="EMBL" id="QGY00002.1"/>
    </source>
</evidence>
<dbReference type="Proteomes" id="UP000428330">
    <property type="component" value="Chromosome"/>
</dbReference>
<dbReference type="RefSeq" id="WP_157708683.1">
    <property type="nucleotide sequence ID" value="NZ_CP034348.1"/>
</dbReference>
<organism evidence="1 2">
    <name type="scientific">Roseovarius faecimaris</name>
    <dbReference type="NCBI Taxonomy" id="2494550"/>
    <lineage>
        <taxon>Bacteria</taxon>
        <taxon>Pseudomonadati</taxon>
        <taxon>Pseudomonadota</taxon>
        <taxon>Alphaproteobacteria</taxon>
        <taxon>Rhodobacterales</taxon>
        <taxon>Roseobacteraceae</taxon>
        <taxon>Roseovarius</taxon>
    </lineage>
</organism>
<proteinExistence type="predicted"/>
<name>A0A6I6IWI1_9RHOB</name>
<gene>
    <name evidence="1" type="ORF">EI983_17685</name>
</gene>
<dbReference type="OrthoDB" id="8430253at2"/>